<evidence type="ECO:0000313" key="1">
    <source>
        <dbReference type="EMBL" id="KAJ4921443.1"/>
    </source>
</evidence>
<dbReference type="EMBL" id="JAPTMU010000121">
    <property type="protein sequence ID" value="KAJ4921443.1"/>
    <property type="molecule type" value="Genomic_DNA"/>
</dbReference>
<name>A0AAD6AAV3_9TELE</name>
<organism evidence="1 2">
    <name type="scientific">Pogonophryne albipinna</name>
    <dbReference type="NCBI Taxonomy" id="1090488"/>
    <lineage>
        <taxon>Eukaryota</taxon>
        <taxon>Metazoa</taxon>
        <taxon>Chordata</taxon>
        <taxon>Craniata</taxon>
        <taxon>Vertebrata</taxon>
        <taxon>Euteleostomi</taxon>
        <taxon>Actinopterygii</taxon>
        <taxon>Neopterygii</taxon>
        <taxon>Teleostei</taxon>
        <taxon>Neoteleostei</taxon>
        <taxon>Acanthomorphata</taxon>
        <taxon>Eupercaria</taxon>
        <taxon>Perciformes</taxon>
        <taxon>Notothenioidei</taxon>
        <taxon>Pogonophryne</taxon>
    </lineage>
</organism>
<accession>A0AAD6AAV3</accession>
<proteinExistence type="predicted"/>
<dbReference type="Proteomes" id="UP001219934">
    <property type="component" value="Unassembled WGS sequence"/>
</dbReference>
<dbReference type="AlphaFoldDB" id="A0AAD6AAV3"/>
<sequence length="72" mass="8000">MPVIVSCPSRHCGGPTEWTQPADQACLLGPLGELHIQAPCQGRRLMTVLMVPLVQLHIWAQWRHPDLVILPS</sequence>
<evidence type="ECO:0000313" key="2">
    <source>
        <dbReference type="Proteomes" id="UP001219934"/>
    </source>
</evidence>
<gene>
    <name evidence="1" type="ORF">JOQ06_022475</name>
</gene>
<protein>
    <submittedName>
        <fullName evidence="1">Uncharacterized protein</fullName>
    </submittedName>
</protein>
<keyword evidence="2" id="KW-1185">Reference proteome</keyword>
<reference evidence="1" key="1">
    <citation type="submission" date="2022-11" db="EMBL/GenBank/DDBJ databases">
        <title>Chromosome-level genome of Pogonophryne albipinna.</title>
        <authorList>
            <person name="Jo E."/>
        </authorList>
    </citation>
    <scope>NUCLEOTIDE SEQUENCE</scope>
    <source>
        <strain evidence="1">SGF0006</strain>
        <tissue evidence="1">Muscle</tissue>
    </source>
</reference>
<comment type="caution">
    <text evidence="1">The sequence shown here is derived from an EMBL/GenBank/DDBJ whole genome shotgun (WGS) entry which is preliminary data.</text>
</comment>